<evidence type="ECO:0000313" key="2">
    <source>
        <dbReference type="EMBL" id="MEE2567566.1"/>
    </source>
</evidence>
<sequence length="197" mass="21940">MANRETTESPVASSPGFGPGIITVTIGSMTLNTLNLAALADDVVEWREFFSDGVLTPYVNLREFVLGLFPFEIPYAEWIINILVINALFVVGARIGTYVNLQQGQERIPEYDNWRNDVFVYLIAPFLLLLCVAVSVYYVIVFAGRYIIPSGALKTHFQGLNQRGSLCRMSLHIVGFFLVALIPFFGLLFFATNAFVA</sequence>
<keyword evidence="3" id="KW-1185">Reference proteome</keyword>
<protein>
    <recommendedName>
        <fullName evidence="4">Yip1 domain-containing protein</fullName>
    </recommendedName>
</protein>
<keyword evidence="1" id="KW-1133">Transmembrane helix</keyword>
<dbReference type="EMBL" id="JAZDRO010000006">
    <property type="protein sequence ID" value="MEE2567566.1"/>
    <property type="molecule type" value="Genomic_DNA"/>
</dbReference>
<gene>
    <name evidence="2" type="ORF">V0U35_12830</name>
</gene>
<evidence type="ECO:0008006" key="4">
    <source>
        <dbReference type="Google" id="ProtNLM"/>
    </source>
</evidence>
<proteinExistence type="predicted"/>
<keyword evidence="1" id="KW-0812">Transmembrane</keyword>
<evidence type="ECO:0000313" key="3">
    <source>
        <dbReference type="Proteomes" id="UP001310692"/>
    </source>
</evidence>
<feature type="transmembrane region" description="Helical" evidence="1">
    <location>
        <begin position="78"/>
        <end position="99"/>
    </location>
</feature>
<comment type="caution">
    <text evidence="2">The sequence shown here is derived from an EMBL/GenBank/DDBJ whole genome shotgun (WGS) entry which is preliminary data.</text>
</comment>
<feature type="transmembrane region" description="Helical" evidence="1">
    <location>
        <begin position="119"/>
        <end position="148"/>
    </location>
</feature>
<organism evidence="2 3">
    <name type="scientific">Hyphobacterium marinum</name>
    <dbReference type="NCBI Taxonomy" id="3116574"/>
    <lineage>
        <taxon>Bacteria</taxon>
        <taxon>Pseudomonadati</taxon>
        <taxon>Pseudomonadota</taxon>
        <taxon>Alphaproteobacteria</taxon>
        <taxon>Maricaulales</taxon>
        <taxon>Maricaulaceae</taxon>
        <taxon>Hyphobacterium</taxon>
    </lineage>
</organism>
<feature type="transmembrane region" description="Helical" evidence="1">
    <location>
        <begin position="169"/>
        <end position="191"/>
    </location>
</feature>
<reference evidence="2 3" key="1">
    <citation type="submission" date="2024-01" db="EMBL/GenBank/DDBJ databases">
        <title>Hyphobacterium bacterium isolated from marine sediment.</title>
        <authorList>
            <person name="Zhao S."/>
        </authorList>
    </citation>
    <scope>NUCLEOTIDE SEQUENCE [LARGE SCALE GENOMIC DNA]</scope>
    <source>
        <strain evidence="2 3">Y60-23</strain>
    </source>
</reference>
<accession>A0ABU7M176</accession>
<name>A0ABU7M176_9PROT</name>
<evidence type="ECO:0000256" key="1">
    <source>
        <dbReference type="SAM" id="Phobius"/>
    </source>
</evidence>
<keyword evidence="1" id="KW-0472">Membrane</keyword>
<dbReference type="RefSeq" id="WP_330197131.1">
    <property type="nucleotide sequence ID" value="NZ_JAZDRO010000006.1"/>
</dbReference>
<dbReference type="Proteomes" id="UP001310692">
    <property type="component" value="Unassembled WGS sequence"/>
</dbReference>